<dbReference type="Pfam" id="PF01965">
    <property type="entry name" value="DJ-1_PfpI"/>
    <property type="match status" value="1"/>
</dbReference>
<dbReference type="CDD" id="cd03139">
    <property type="entry name" value="GATase1_PfpI_2"/>
    <property type="match status" value="1"/>
</dbReference>
<dbReference type="EMBL" id="ASRX01000103">
    <property type="protein sequence ID" value="EYF00636.1"/>
    <property type="molecule type" value="Genomic_DNA"/>
</dbReference>
<organism evidence="2 3">
    <name type="scientific">Chondromyces apiculatus DSM 436</name>
    <dbReference type="NCBI Taxonomy" id="1192034"/>
    <lineage>
        <taxon>Bacteria</taxon>
        <taxon>Pseudomonadati</taxon>
        <taxon>Myxococcota</taxon>
        <taxon>Polyangia</taxon>
        <taxon>Polyangiales</taxon>
        <taxon>Polyangiaceae</taxon>
        <taxon>Chondromyces</taxon>
    </lineage>
</organism>
<name>A0A017SWF6_9BACT</name>
<dbReference type="PANTHER" id="PTHR43130">
    <property type="entry name" value="ARAC-FAMILY TRANSCRIPTIONAL REGULATOR"/>
    <property type="match status" value="1"/>
</dbReference>
<protein>
    <submittedName>
        <fullName evidence="2">ThiJ/PfpI</fullName>
    </submittedName>
</protein>
<dbReference type="Proteomes" id="UP000019678">
    <property type="component" value="Unassembled WGS sequence"/>
</dbReference>
<evidence type="ECO:0000313" key="2">
    <source>
        <dbReference type="EMBL" id="EYF00636.1"/>
    </source>
</evidence>
<gene>
    <name evidence="2" type="ORF">CAP_0389</name>
</gene>
<dbReference type="InterPro" id="IPR052158">
    <property type="entry name" value="INH-QAR"/>
</dbReference>
<proteinExistence type="predicted"/>
<sequence length="232" mass="24994">MTKTIAFLVYPNLTPLDLIGPLQVLKPLERFGPYRVVTVGERLEAIPSDAGLSLTPERLLTDEPHPFAIVVPGGLAGPIQAITQEPLMSWVRAAASSAEIVASVCTGSLILAAAGLLEGRRATTHWSFMDALGRLGAQPVRERWVEDGKFILAAGVSAGIDMALALVRRLTDETTARTIQTLIEYDPEPPLGGIDWGWVEQADLGRSLLAPALPELRRILAGHPDLARKLFP</sequence>
<comment type="caution">
    <text evidence="2">The sequence shown here is derived from an EMBL/GenBank/DDBJ whole genome shotgun (WGS) entry which is preliminary data.</text>
</comment>
<reference evidence="2 3" key="1">
    <citation type="submission" date="2013-05" db="EMBL/GenBank/DDBJ databases">
        <title>Genome assembly of Chondromyces apiculatus DSM 436.</title>
        <authorList>
            <person name="Sharma G."/>
            <person name="Khatri I."/>
            <person name="Kaur C."/>
            <person name="Mayilraj S."/>
            <person name="Subramanian S."/>
        </authorList>
    </citation>
    <scope>NUCLEOTIDE SEQUENCE [LARGE SCALE GENOMIC DNA]</scope>
    <source>
        <strain evidence="2 3">DSM 436</strain>
    </source>
</reference>
<dbReference type="eggNOG" id="COG4977">
    <property type="taxonomic scope" value="Bacteria"/>
</dbReference>
<dbReference type="InterPro" id="IPR029062">
    <property type="entry name" value="Class_I_gatase-like"/>
</dbReference>
<dbReference type="GO" id="GO:0006355">
    <property type="term" value="P:regulation of DNA-templated transcription"/>
    <property type="evidence" value="ECO:0007669"/>
    <property type="project" value="TreeGrafter"/>
</dbReference>
<keyword evidence="3" id="KW-1185">Reference proteome</keyword>
<dbReference type="InterPro" id="IPR002818">
    <property type="entry name" value="DJ-1/PfpI"/>
</dbReference>
<evidence type="ECO:0000259" key="1">
    <source>
        <dbReference type="Pfam" id="PF01965"/>
    </source>
</evidence>
<dbReference type="SUPFAM" id="SSF52317">
    <property type="entry name" value="Class I glutamine amidotransferase-like"/>
    <property type="match status" value="1"/>
</dbReference>
<dbReference type="PANTHER" id="PTHR43130:SF2">
    <property type="entry name" value="DJ-1_PFPI DOMAIN-CONTAINING PROTEIN"/>
    <property type="match status" value="1"/>
</dbReference>
<accession>A0A017SWF6</accession>
<dbReference type="AlphaFoldDB" id="A0A017SWF6"/>
<dbReference type="Gene3D" id="3.40.50.880">
    <property type="match status" value="1"/>
</dbReference>
<dbReference type="RefSeq" id="WP_052376794.1">
    <property type="nucleotide sequence ID" value="NZ_ASRX01000103.1"/>
</dbReference>
<feature type="domain" description="DJ-1/PfpI" evidence="1">
    <location>
        <begin position="3"/>
        <end position="168"/>
    </location>
</feature>
<evidence type="ECO:0000313" key="3">
    <source>
        <dbReference type="Proteomes" id="UP000019678"/>
    </source>
</evidence>
<dbReference type="STRING" id="1192034.CAP_0389"/>